<dbReference type="OrthoDB" id="553569at2"/>
<sequence>MKINLSQDEEYFFYKSPPLWPKILLSTIITTFGFGILFACFSKIDEVVVSRGELQALGAQKPIKSPLSGVIDKVLIREGESVTKNKLLITFNTKSLKAKKEGFVAKLNEKKINLNTEKKILNELQILSQVGGIQKLQYLQQEKRVTELEYEIKQLEANIKEIQFNEAATNLRSPVNGRVFNLSAISTGYAATLGETLLNIVPDGEVEAKIYISNKDIGFVKPNMNAEIRLDAFPFTQYGSLKGKVLSIGDEVLPPDQMNAMPRFPAYVRLNKQKLTKGDETFDLRSGYSVTVNLVVRNKPIISLFIDPINEAIDNLRGIKN</sequence>
<evidence type="ECO:0000313" key="4">
    <source>
        <dbReference type="EMBL" id="KGF98342.1"/>
    </source>
</evidence>
<dbReference type="eggNOG" id="COG1566">
    <property type="taxonomic scope" value="Bacteria"/>
</dbReference>
<dbReference type="Proteomes" id="UP000030445">
    <property type="component" value="Unassembled WGS sequence"/>
</dbReference>
<organism evidence="4 5">
    <name type="scientific">Prochlorococcus marinus str. MIT 9302</name>
    <dbReference type="NCBI Taxonomy" id="74545"/>
    <lineage>
        <taxon>Bacteria</taxon>
        <taxon>Bacillati</taxon>
        <taxon>Cyanobacteriota</taxon>
        <taxon>Cyanophyceae</taxon>
        <taxon>Synechococcales</taxon>
        <taxon>Prochlorococcaceae</taxon>
        <taxon>Prochlorococcus</taxon>
    </lineage>
</organism>
<dbReference type="Pfam" id="PF26002">
    <property type="entry name" value="Beta-barrel_AprE"/>
    <property type="match status" value="1"/>
</dbReference>
<dbReference type="Gene3D" id="2.40.30.170">
    <property type="match status" value="1"/>
</dbReference>
<feature type="domain" description="AprE-like beta-barrel" evidence="3">
    <location>
        <begin position="208"/>
        <end position="295"/>
    </location>
</feature>
<evidence type="ECO:0000259" key="3">
    <source>
        <dbReference type="Pfam" id="PF26002"/>
    </source>
</evidence>
<evidence type="ECO:0000313" key="5">
    <source>
        <dbReference type="Proteomes" id="UP000030445"/>
    </source>
</evidence>
<dbReference type="EMBL" id="JNAM01000005">
    <property type="protein sequence ID" value="KGF98342.1"/>
    <property type="molecule type" value="Genomic_DNA"/>
</dbReference>
<keyword evidence="1" id="KW-0175">Coiled coil</keyword>
<feature type="coiled-coil region" evidence="1">
    <location>
        <begin position="104"/>
        <end position="165"/>
    </location>
</feature>
<dbReference type="PRINTS" id="PR01490">
    <property type="entry name" value="RTXTOXIND"/>
</dbReference>
<name>A0A0A2A8V4_PROMR</name>
<gene>
    <name evidence="4" type="ORF">EU96_0303</name>
</gene>
<evidence type="ECO:0000256" key="2">
    <source>
        <dbReference type="SAM" id="Phobius"/>
    </source>
</evidence>
<reference evidence="5" key="1">
    <citation type="journal article" date="2014" name="Sci. Data">
        <title>Genomes of diverse isolates of the marine cyanobacterium Prochlorococcus.</title>
        <authorList>
            <person name="Biller S."/>
            <person name="Berube P."/>
            <person name="Thompson J."/>
            <person name="Kelly L."/>
            <person name="Roggensack S."/>
            <person name="Awad L."/>
            <person name="Roache-Johnson K."/>
            <person name="Ding H."/>
            <person name="Giovannoni S.J."/>
            <person name="Moore L.R."/>
            <person name="Chisholm S.W."/>
        </authorList>
    </citation>
    <scope>NUCLEOTIDE SEQUENCE [LARGE SCALE GENOMIC DNA]</scope>
    <source>
        <strain evidence="5">MIT 9302</strain>
    </source>
</reference>
<dbReference type="PANTHER" id="PTHR30386">
    <property type="entry name" value="MEMBRANE FUSION SUBUNIT OF EMRAB-TOLC MULTIDRUG EFFLUX PUMP"/>
    <property type="match status" value="1"/>
</dbReference>
<proteinExistence type="predicted"/>
<dbReference type="AlphaFoldDB" id="A0A0A2A8V4"/>
<feature type="transmembrane region" description="Helical" evidence="2">
    <location>
        <begin position="20"/>
        <end position="41"/>
    </location>
</feature>
<dbReference type="RefSeq" id="WP_032525929.1">
    <property type="nucleotide sequence ID" value="NZ_CP138951.1"/>
</dbReference>
<evidence type="ECO:0000256" key="1">
    <source>
        <dbReference type="SAM" id="Coils"/>
    </source>
</evidence>
<dbReference type="PANTHER" id="PTHR30386:SF27">
    <property type="entry name" value="MEMBRANE FUSION PROTEIN (MFP) FAMILY PROTEIN"/>
    <property type="match status" value="1"/>
</dbReference>
<dbReference type="Gene3D" id="2.40.50.100">
    <property type="match status" value="1"/>
</dbReference>
<dbReference type="SUPFAM" id="SSF111369">
    <property type="entry name" value="HlyD-like secretion proteins"/>
    <property type="match status" value="1"/>
</dbReference>
<keyword evidence="2" id="KW-0812">Transmembrane</keyword>
<dbReference type="InterPro" id="IPR058982">
    <property type="entry name" value="Beta-barrel_AprE"/>
</dbReference>
<accession>A0A0A2A8V4</accession>
<protein>
    <recommendedName>
        <fullName evidence="3">AprE-like beta-barrel domain-containing protein</fullName>
    </recommendedName>
</protein>
<keyword evidence="2" id="KW-1133">Transmembrane helix</keyword>
<dbReference type="InterPro" id="IPR050739">
    <property type="entry name" value="MFP"/>
</dbReference>
<dbReference type="STRING" id="74545.EU96_0303"/>
<keyword evidence="2" id="KW-0472">Membrane</keyword>
<comment type="caution">
    <text evidence="4">The sequence shown here is derived from an EMBL/GenBank/DDBJ whole genome shotgun (WGS) entry which is preliminary data.</text>
</comment>